<evidence type="ECO:0000313" key="6">
    <source>
        <dbReference type="Proteomes" id="UP000624279"/>
    </source>
</evidence>
<reference evidence="5 6" key="1">
    <citation type="submission" date="2020-08" db="EMBL/GenBank/DDBJ databases">
        <title>Novel species isolated from subtropical streams in China.</title>
        <authorList>
            <person name="Lu H."/>
        </authorList>
    </citation>
    <scope>NUCLEOTIDE SEQUENCE [LARGE SCALE GENOMIC DNA]</scope>
    <source>
        <strain evidence="5 6">LX15W</strain>
    </source>
</reference>
<keyword evidence="2" id="KW-0408">Iron</keyword>
<dbReference type="Proteomes" id="UP000624279">
    <property type="component" value="Unassembled WGS sequence"/>
</dbReference>
<feature type="domain" description="2Fe-2S ferredoxin-type" evidence="3">
    <location>
        <begin position="15"/>
        <end position="105"/>
    </location>
</feature>
<dbReference type="PROSITE" id="PS51384">
    <property type="entry name" value="FAD_FR"/>
    <property type="match status" value="1"/>
</dbReference>
<dbReference type="PANTHER" id="PTHR47354">
    <property type="entry name" value="NADH OXIDOREDUCTASE HCR"/>
    <property type="match status" value="1"/>
</dbReference>
<comment type="caution">
    <text evidence="5">The sequence shown here is derived from an EMBL/GenBank/DDBJ whole genome shotgun (WGS) entry which is preliminary data.</text>
</comment>
<dbReference type="InterPro" id="IPR012675">
    <property type="entry name" value="Beta-grasp_dom_sf"/>
</dbReference>
<evidence type="ECO:0000256" key="2">
    <source>
        <dbReference type="ARBA" id="ARBA00022714"/>
    </source>
</evidence>
<dbReference type="InterPro" id="IPR017927">
    <property type="entry name" value="FAD-bd_FR_type"/>
</dbReference>
<evidence type="ECO:0000313" key="5">
    <source>
        <dbReference type="EMBL" id="MBC3873435.1"/>
    </source>
</evidence>
<feature type="domain" description="FAD-binding FR-type" evidence="4">
    <location>
        <begin position="110"/>
        <end position="210"/>
    </location>
</feature>
<keyword evidence="2" id="KW-0001">2Fe-2S</keyword>
<dbReference type="Pfam" id="PF00175">
    <property type="entry name" value="NAD_binding_1"/>
    <property type="match status" value="1"/>
</dbReference>
<protein>
    <submittedName>
        <fullName evidence="5">2Fe-2S iron-sulfur cluster binding domain-containing protein</fullName>
    </submittedName>
</protein>
<proteinExistence type="predicted"/>
<dbReference type="Pfam" id="PF00111">
    <property type="entry name" value="Fer2"/>
    <property type="match status" value="1"/>
</dbReference>
<keyword evidence="2" id="KW-0479">Metal-binding</keyword>
<dbReference type="InterPro" id="IPR001433">
    <property type="entry name" value="OxRdtase_FAD/NAD-bd"/>
</dbReference>
<dbReference type="InterPro" id="IPR008333">
    <property type="entry name" value="Cbr1-like_FAD-bd_dom"/>
</dbReference>
<evidence type="ECO:0000259" key="4">
    <source>
        <dbReference type="PROSITE" id="PS51384"/>
    </source>
</evidence>
<dbReference type="InterPro" id="IPR017938">
    <property type="entry name" value="Riboflavin_synthase-like_b-brl"/>
</dbReference>
<dbReference type="EMBL" id="JACOGA010000006">
    <property type="protein sequence ID" value="MBC3873435.1"/>
    <property type="molecule type" value="Genomic_DNA"/>
</dbReference>
<dbReference type="InterPro" id="IPR039261">
    <property type="entry name" value="FNR_nucleotide-bd"/>
</dbReference>
<dbReference type="PANTHER" id="PTHR47354:SF5">
    <property type="entry name" value="PROTEIN RFBI"/>
    <property type="match status" value="1"/>
</dbReference>
<keyword evidence="6" id="KW-1185">Reference proteome</keyword>
<dbReference type="Gene3D" id="2.40.30.10">
    <property type="entry name" value="Translation factors"/>
    <property type="match status" value="1"/>
</dbReference>
<sequence length="370" mass="40717">MLGFFRKKDRLDTRCSVKIAPWNTVLDLKSGSNLLDAAIAQGLPVPYNCRVGACKTCQIKVLEGQAKSLIEREYVFNREEIAAGMYLACQTRVESDLLIDWPQLLETTSTQKQSAVLQHIEAMTPRIYRIQLRLSKAASWTAGQFAQILPQGLQLEPRCYSMVFGAQDQSLISFDITLYPGGAVSSWLADTANLGKSVQIELPFGEFGQHLSSEAAAKSPLLCIAGGSGVGSISGIIASHAQRQRQPNDEVAPVVLVVGARQRTDIYGLQELRDLAQQIRLPLYIDVVLDREPVGSDWQGKRGYVAQHLQQILADAASYDQQFQQTQDAWKVLLCGPPPMVDSSIDSLKQCGLKAQQMAFDKYEQSAAVV</sequence>
<dbReference type="InterPro" id="IPR036010">
    <property type="entry name" value="2Fe-2S_ferredoxin-like_sf"/>
</dbReference>
<dbReference type="InterPro" id="IPR050415">
    <property type="entry name" value="MRET"/>
</dbReference>
<dbReference type="InterPro" id="IPR001041">
    <property type="entry name" value="2Fe-2S_ferredoxin-type"/>
</dbReference>
<dbReference type="PROSITE" id="PS51085">
    <property type="entry name" value="2FE2S_FER_2"/>
    <property type="match status" value="1"/>
</dbReference>
<dbReference type="Gene3D" id="3.10.20.30">
    <property type="match status" value="1"/>
</dbReference>
<dbReference type="SUPFAM" id="SSF54292">
    <property type="entry name" value="2Fe-2S ferredoxin-like"/>
    <property type="match status" value="1"/>
</dbReference>
<evidence type="ECO:0000259" key="3">
    <source>
        <dbReference type="PROSITE" id="PS51085"/>
    </source>
</evidence>
<dbReference type="SUPFAM" id="SSF63380">
    <property type="entry name" value="Riboflavin synthase domain-like"/>
    <property type="match status" value="1"/>
</dbReference>
<name>A0ABR6YA62_9BURK</name>
<dbReference type="SUPFAM" id="SSF52343">
    <property type="entry name" value="Ferredoxin reductase-like, C-terminal NADP-linked domain"/>
    <property type="match status" value="1"/>
</dbReference>
<organism evidence="5 6">
    <name type="scientific">Undibacterium flavidum</name>
    <dbReference type="NCBI Taxonomy" id="2762297"/>
    <lineage>
        <taxon>Bacteria</taxon>
        <taxon>Pseudomonadati</taxon>
        <taxon>Pseudomonadota</taxon>
        <taxon>Betaproteobacteria</taxon>
        <taxon>Burkholderiales</taxon>
        <taxon>Oxalobacteraceae</taxon>
        <taxon>Undibacterium</taxon>
    </lineage>
</organism>
<accession>A0ABR6YA62</accession>
<comment type="cofactor">
    <cofactor evidence="1">
        <name>FAD</name>
        <dbReference type="ChEBI" id="CHEBI:57692"/>
    </cofactor>
</comment>
<gene>
    <name evidence="5" type="ORF">H8K55_07550</name>
</gene>
<keyword evidence="2" id="KW-0411">Iron-sulfur</keyword>
<evidence type="ECO:0000256" key="1">
    <source>
        <dbReference type="ARBA" id="ARBA00001974"/>
    </source>
</evidence>
<dbReference type="Gene3D" id="3.40.50.80">
    <property type="entry name" value="Nucleotide-binding domain of ferredoxin-NADP reductase (FNR) module"/>
    <property type="match status" value="1"/>
</dbReference>
<dbReference type="CDD" id="cd00207">
    <property type="entry name" value="fer2"/>
    <property type="match status" value="1"/>
</dbReference>
<dbReference type="Pfam" id="PF00970">
    <property type="entry name" value="FAD_binding_6"/>
    <property type="match status" value="1"/>
</dbReference>
<dbReference type="RefSeq" id="WP_186941475.1">
    <property type="nucleotide sequence ID" value="NZ_JACOGA010000006.1"/>
</dbReference>